<accession>A0AAD7FPB0</accession>
<reference evidence="1" key="1">
    <citation type="submission" date="2023-03" db="EMBL/GenBank/DDBJ databases">
        <title>Massive genome expansion in bonnet fungi (Mycena s.s.) driven by repeated elements and novel gene families across ecological guilds.</title>
        <authorList>
            <consortium name="Lawrence Berkeley National Laboratory"/>
            <person name="Harder C.B."/>
            <person name="Miyauchi S."/>
            <person name="Viragh M."/>
            <person name="Kuo A."/>
            <person name="Thoen E."/>
            <person name="Andreopoulos B."/>
            <person name="Lu D."/>
            <person name="Skrede I."/>
            <person name="Drula E."/>
            <person name="Henrissat B."/>
            <person name="Morin E."/>
            <person name="Kohler A."/>
            <person name="Barry K."/>
            <person name="LaButti K."/>
            <person name="Morin E."/>
            <person name="Salamov A."/>
            <person name="Lipzen A."/>
            <person name="Mereny Z."/>
            <person name="Hegedus B."/>
            <person name="Baldrian P."/>
            <person name="Stursova M."/>
            <person name="Weitz H."/>
            <person name="Taylor A."/>
            <person name="Grigoriev I.V."/>
            <person name="Nagy L.G."/>
            <person name="Martin F."/>
            <person name="Kauserud H."/>
        </authorList>
    </citation>
    <scope>NUCLEOTIDE SEQUENCE</scope>
    <source>
        <strain evidence="1">CBHHK067</strain>
    </source>
</reference>
<dbReference type="EMBL" id="JARKIE010000514">
    <property type="protein sequence ID" value="KAJ7631502.1"/>
    <property type="molecule type" value="Genomic_DNA"/>
</dbReference>
<evidence type="ECO:0000313" key="1">
    <source>
        <dbReference type="EMBL" id="KAJ7631502.1"/>
    </source>
</evidence>
<proteinExistence type="predicted"/>
<keyword evidence="2" id="KW-1185">Reference proteome</keyword>
<dbReference type="AlphaFoldDB" id="A0AAD7FPB0"/>
<organism evidence="1 2">
    <name type="scientific">Mycena rosella</name>
    <name type="common">Pink bonnet</name>
    <name type="synonym">Agaricus rosellus</name>
    <dbReference type="NCBI Taxonomy" id="1033263"/>
    <lineage>
        <taxon>Eukaryota</taxon>
        <taxon>Fungi</taxon>
        <taxon>Dikarya</taxon>
        <taxon>Basidiomycota</taxon>
        <taxon>Agaricomycotina</taxon>
        <taxon>Agaricomycetes</taxon>
        <taxon>Agaricomycetidae</taxon>
        <taxon>Agaricales</taxon>
        <taxon>Marasmiineae</taxon>
        <taxon>Mycenaceae</taxon>
        <taxon>Mycena</taxon>
    </lineage>
</organism>
<name>A0AAD7FPB0_MYCRO</name>
<comment type="caution">
    <text evidence="1">The sequence shown here is derived from an EMBL/GenBank/DDBJ whole genome shotgun (WGS) entry which is preliminary data.</text>
</comment>
<dbReference type="Proteomes" id="UP001221757">
    <property type="component" value="Unassembled WGS sequence"/>
</dbReference>
<protein>
    <submittedName>
        <fullName evidence="1">Uncharacterized protein</fullName>
    </submittedName>
</protein>
<gene>
    <name evidence="1" type="ORF">B0H17DRAFT_539114</name>
</gene>
<sequence length="277" mass="30739">MQGRPLDLAEPDGQLLTWMFDRSVQTIARIPFLGAGLSPEQKDINEKIKLYDTMCALRRPADEVTLPAVDAVLSAERAELIAGLKAANPPSILSPSEQCTLFGRLSGLLSAATGAYTMRAKHHNVPVYEAESRHDWDALLHHFYSHDTEIISPYVMLEQSIHYPRNDLADNLVLAEDPDSKQKIVDALWLRYSNASALCQAALQSAGRLDDSAYNLAQSAVNQANAMQGIFRQSYLKDPDALKKLVTVRSDSEPRMASAMRFSLCRFPEKSYSPTSE</sequence>
<evidence type="ECO:0000313" key="2">
    <source>
        <dbReference type="Proteomes" id="UP001221757"/>
    </source>
</evidence>